<gene>
    <name evidence="2" type="ORF">ABL_09013</name>
</gene>
<evidence type="ECO:0000313" key="3">
    <source>
        <dbReference type="Proteomes" id="UP000068243"/>
    </source>
</evidence>
<evidence type="ECO:0000256" key="1">
    <source>
        <dbReference type="SAM" id="SignalP"/>
    </source>
</evidence>
<accession>A0A100IS73</accession>
<sequence>MLGPKEIVLWVALSLLVSNVVALDVTELFNLPASGNAYGDCSSHQARLTNYASDFSTLATQMNNALPGSSLLRGLVIKFDGNGVLLWESQMAWNVVTDHIQRLQDVITNNGVYPAWTSPANLFCGDFGEPLSWDFYMFDSAGDYIDPPTTAQNMYGDWASYIGGAQVPYWVPSLNEYYLISPTTFTADAMCSDTSGLEGLNSFGNSPSLTSMKYEGLNYPVFRKALSDFVLICPNVLEDNTASDTSAGNTLLSDIGVLPVTADLIDRAQLSFIKPRSTVMLHEILHMVTRWDQSGNAVISGQNQIVDHSCLMMDCLSLALDPYALGTGVAQFAYQNTENYFHFAFAWWYYNSKTVGTATPATFYAGFLQKWDHT</sequence>
<evidence type="ECO:0000313" key="2">
    <source>
        <dbReference type="EMBL" id="GAQ46352.1"/>
    </source>
</evidence>
<organism evidence="2 3">
    <name type="scientific">Aspergillus niger</name>
    <dbReference type="NCBI Taxonomy" id="5061"/>
    <lineage>
        <taxon>Eukaryota</taxon>
        <taxon>Fungi</taxon>
        <taxon>Dikarya</taxon>
        <taxon>Ascomycota</taxon>
        <taxon>Pezizomycotina</taxon>
        <taxon>Eurotiomycetes</taxon>
        <taxon>Eurotiomycetidae</taxon>
        <taxon>Eurotiales</taxon>
        <taxon>Aspergillaceae</taxon>
        <taxon>Aspergillus</taxon>
        <taxon>Aspergillus subgen. Circumdati</taxon>
    </lineage>
</organism>
<name>A0A100IS73_ASPNG</name>
<dbReference type="EMBL" id="BCMY01000020">
    <property type="protein sequence ID" value="GAQ46352.1"/>
    <property type="molecule type" value="Genomic_DNA"/>
</dbReference>
<dbReference type="OrthoDB" id="4322193at2759"/>
<feature type="signal peptide" evidence="1">
    <location>
        <begin position="1"/>
        <end position="22"/>
    </location>
</feature>
<protein>
    <recommendedName>
        <fullName evidence="4">Lysine-specific metallo-endopeptidase domain-containing protein</fullName>
    </recommendedName>
</protein>
<dbReference type="Proteomes" id="UP000068243">
    <property type="component" value="Unassembled WGS sequence"/>
</dbReference>
<comment type="caution">
    <text evidence="2">The sequence shown here is derived from an EMBL/GenBank/DDBJ whole genome shotgun (WGS) entry which is preliminary data.</text>
</comment>
<evidence type="ECO:0008006" key="4">
    <source>
        <dbReference type="Google" id="ProtNLM"/>
    </source>
</evidence>
<feature type="chain" id="PRO_5007087712" description="Lysine-specific metallo-endopeptidase domain-containing protein" evidence="1">
    <location>
        <begin position="23"/>
        <end position="374"/>
    </location>
</feature>
<keyword evidence="1" id="KW-0732">Signal</keyword>
<dbReference type="AlphaFoldDB" id="A0A100IS73"/>
<dbReference type="OMA" id="EYYLISP"/>
<reference evidence="3" key="1">
    <citation type="journal article" date="2016" name="Genome Announc.">
        <title>Draft genome sequence of Aspergillus niger strain An76.</title>
        <authorList>
            <person name="Gong W."/>
            <person name="Cheng Z."/>
            <person name="Zhang H."/>
            <person name="Liu L."/>
            <person name="Gao P."/>
            <person name="Wang L."/>
        </authorList>
    </citation>
    <scope>NUCLEOTIDE SEQUENCE [LARGE SCALE GENOMIC DNA]</scope>
    <source>
        <strain evidence="3">An76</strain>
    </source>
</reference>
<proteinExistence type="predicted"/>